<keyword evidence="1" id="KW-1133">Transmembrane helix</keyword>
<feature type="transmembrane region" description="Helical" evidence="1">
    <location>
        <begin position="33"/>
        <end position="52"/>
    </location>
</feature>
<dbReference type="Pfam" id="PF00563">
    <property type="entry name" value="EAL"/>
    <property type="match status" value="1"/>
</dbReference>
<dbReference type="SUPFAM" id="SSF55073">
    <property type="entry name" value="Nucleotide cyclase"/>
    <property type="match status" value="1"/>
</dbReference>
<accession>A0ABQ4BQA0</accession>
<evidence type="ECO:0000313" key="4">
    <source>
        <dbReference type="EMBL" id="GIE72854.1"/>
    </source>
</evidence>
<organism evidence="4 5">
    <name type="scientific">Actinoplanes palleronii</name>
    <dbReference type="NCBI Taxonomy" id="113570"/>
    <lineage>
        <taxon>Bacteria</taxon>
        <taxon>Bacillati</taxon>
        <taxon>Actinomycetota</taxon>
        <taxon>Actinomycetes</taxon>
        <taxon>Micromonosporales</taxon>
        <taxon>Micromonosporaceae</taxon>
        <taxon>Actinoplanes</taxon>
    </lineage>
</organism>
<feature type="transmembrane region" description="Helical" evidence="1">
    <location>
        <begin position="9"/>
        <end position="27"/>
    </location>
</feature>
<dbReference type="InterPro" id="IPR035919">
    <property type="entry name" value="EAL_sf"/>
</dbReference>
<reference evidence="4 5" key="1">
    <citation type="submission" date="2021-01" db="EMBL/GenBank/DDBJ databases">
        <title>Whole genome shotgun sequence of Actinoplanes palleronii NBRC 14916.</title>
        <authorList>
            <person name="Komaki H."/>
            <person name="Tamura T."/>
        </authorList>
    </citation>
    <scope>NUCLEOTIDE SEQUENCE [LARGE SCALE GENOMIC DNA]</scope>
    <source>
        <strain evidence="4 5">NBRC 14916</strain>
    </source>
</reference>
<dbReference type="CDD" id="cd01948">
    <property type="entry name" value="EAL"/>
    <property type="match status" value="1"/>
</dbReference>
<protein>
    <recommendedName>
        <fullName evidence="6">Diguanylate cyclase (GGDEF)-like protein</fullName>
    </recommendedName>
</protein>
<feature type="transmembrane region" description="Helical" evidence="1">
    <location>
        <begin position="98"/>
        <end position="117"/>
    </location>
</feature>
<dbReference type="PROSITE" id="PS50887">
    <property type="entry name" value="GGDEF"/>
    <property type="match status" value="1"/>
</dbReference>
<dbReference type="InterPro" id="IPR001633">
    <property type="entry name" value="EAL_dom"/>
</dbReference>
<feature type="transmembrane region" description="Helical" evidence="1">
    <location>
        <begin position="193"/>
        <end position="212"/>
    </location>
</feature>
<proteinExistence type="predicted"/>
<dbReference type="InterPro" id="IPR043128">
    <property type="entry name" value="Rev_trsase/Diguanyl_cyclase"/>
</dbReference>
<dbReference type="EMBL" id="BOMS01000159">
    <property type="protein sequence ID" value="GIE72854.1"/>
    <property type="molecule type" value="Genomic_DNA"/>
</dbReference>
<dbReference type="NCBIfam" id="TIGR00254">
    <property type="entry name" value="GGDEF"/>
    <property type="match status" value="1"/>
</dbReference>
<evidence type="ECO:0000256" key="1">
    <source>
        <dbReference type="SAM" id="Phobius"/>
    </source>
</evidence>
<dbReference type="Pfam" id="PF00990">
    <property type="entry name" value="GGDEF"/>
    <property type="match status" value="1"/>
</dbReference>
<dbReference type="PANTHER" id="PTHR44757:SF2">
    <property type="entry name" value="BIOFILM ARCHITECTURE MAINTENANCE PROTEIN MBAA"/>
    <property type="match status" value="1"/>
</dbReference>
<dbReference type="Gene3D" id="3.30.70.270">
    <property type="match status" value="1"/>
</dbReference>
<dbReference type="PROSITE" id="PS50883">
    <property type="entry name" value="EAL"/>
    <property type="match status" value="1"/>
</dbReference>
<feature type="transmembrane region" description="Helical" evidence="1">
    <location>
        <begin position="129"/>
        <end position="150"/>
    </location>
</feature>
<feature type="domain" description="GGDEF" evidence="3">
    <location>
        <begin position="347"/>
        <end position="478"/>
    </location>
</feature>
<gene>
    <name evidence="4" type="ORF">Apa02nite_089620</name>
</gene>
<dbReference type="InterPro" id="IPR000160">
    <property type="entry name" value="GGDEF_dom"/>
</dbReference>
<dbReference type="Gene3D" id="3.20.20.450">
    <property type="entry name" value="EAL domain"/>
    <property type="match status" value="1"/>
</dbReference>
<dbReference type="InterPro" id="IPR052155">
    <property type="entry name" value="Biofilm_reg_signaling"/>
</dbReference>
<dbReference type="CDD" id="cd01949">
    <property type="entry name" value="GGDEF"/>
    <property type="match status" value="1"/>
</dbReference>
<keyword evidence="5" id="KW-1185">Reference proteome</keyword>
<evidence type="ECO:0000313" key="5">
    <source>
        <dbReference type="Proteomes" id="UP000624709"/>
    </source>
</evidence>
<keyword evidence="1" id="KW-0472">Membrane</keyword>
<keyword evidence="1" id="KW-0812">Transmembrane</keyword>
<name>A0ABQ4BQA0_9ACTN</name>
<feature type="transmembrane region" description="Helical" evidence="1">
    <location>
        <begin position="218"/>
        <end position="237"/>
    </location>
</feature>
<dbReference type="SMART" id="SM00052">
    <property type="entry name" value="EAL"/>
    <property type="match status" value="1"/>
</dbReference>
<evidence type="ECO:0000259" key="3">
    <source>
        <dbReference type="PROSITE" id="PS50887"/>
    </source>
</evidence>
<feature type="transmembrane region" description="Helical" evidence="1">
    <location>
        <begin position="64"/>
        <end position="86"/>
    </location>
</feature>
<dbReference type="PANTHER" id="PTHR44757">
    <property type="entry name" value="DIGUANYLATE CYCLASE DGCP"/>
    <property type="match status" value="1"/>
</dbReference>
<comment type="caution">
    <text evidence="4">The sequence shown here is derived from an EMBL/GenBank/DDBJ whole genome shotgun (WGS) entry which is preliminary data.</text>
</comment>
<dbReference type="Proteomes" id="UP000624709">
    <property type="component" value="Unassembled WGS sequence"/>
</dbReference>
<dbReference type="SUPFAM" id="SSF141868">
    <property type="entry name" value="EAL domain-like"/>
    <property type="match status" value="1"/>
</dbReference>
<evidence type="ECO:0008006" key="6">
    <source>
        <dbReference type="Google" id="ProtNLM"/>
    </source>
</evidence>
<feature type="transmembrane region" description="Helical" evidence="1">
    <location>
        <begin position="258"/>
        <end position="277"/>
    </location>
</feature>
<feature type="transmembrane region" description="Helical" evidence="1">
    <location>
        <begin position="162"/>
        <end position="181"/>
    </location>
</feature>
<dbReference type="SMART" id="SM00267">
    <property type="entry name" value="GGDEF"/>
    <property type="match status" value="1"/>
</dbReference>
<feature type="domain" description="EAL" evidence="2">
    <location>
        <begin position="486"/>
        <end position="741"/>
    </location>
</feature>
<dbReference type="InterPro" id="IPR029787">
    <property type="entry name" value="Nucleotide_cyclase"/>
</dbReference>
<sequence>MLAVRHRLWFWWSVAGTVATAAFYLLARDGLASNLLYNAVGLCSALMILVGVRRHRPRRPAMWYLFAAGQMASAAGDLVWEYYVFVLHQEPYPSLADAFYLASYPPLILGLVQFVRARTRSDGESLTDAGMVAACLGLVFWIFVLHPTAATTSPALLEKITSIAYPAADVVLLALLTRMFVGAGARSPSTRMLGAAALLLFAADAAFSVLSLHSDSDGYELSAGWLLSYVLWAAAALHPSMKAEAATSPASGTGISRGPVVLAAVCSLLAPGMLFVPAAGADLIDRFAIATVGITLCVLVFLRTRGLVRKVHGKNAQLERLALYDDLTALANRRHFENALSRASAHGSPQVIFLGLTGFKNVNDELGREVGDDVLGHLAARIRGAAPAEALTARLGGDEFALLLPGDSTSTAEQVAGALADTLREPIHAGGNELLVGAGIGIGDSTGAAGPAEVLRRAETAMYAAKDTGEPFRHWSPALDERAGEQARLGAEIRTALDAGQFRVVYQPIVAVPEGRVIAVEALVRWEHPERGPISPAYFIPVAERNGLVVELGAWVLRTACEQMVRWRHEWGSAAPDRMSVNVSARQLARSGFPQTVADTLAATGLPPACLTVEVTETAVFQGGRAVEALHELRALGVRIALDDFGTGHSSLGLLRTVPVDILKVDKSFVDDITGAGEHRVIAEALIHICAGLGLTAVAEGVETAEQAEVLYHLGYRLLQGYHFGRPTAEVDFRPKGSSLLTYADTGGGGSSWRVG</sequence>
<evidence type="ECO:0000259" key="2">
    <source>
        <dbReference type="PROSITE" id="PS50883"/>
    </source>
</evidence>